<dbReference type="Pfam" id="PF13246">
    <property type="entry name" value="Cation_ATPase"/>
    <property type="match status" value="1"/>
</dbReference>
<feature type="transmembrane region" description="Helical" evidence="18">
    <location>
        <begin position="150"/>
        <end position="167"/>
    </location>
</feature>
<dbReference type="Gene3D" id="3.40.50.1000">
    <property type="entry name" value="HAD superfamily/HAD-like"/>
    <property type="match status" value="1"/>
</dbReference>
<feature type="domain" description="Cation-transporting P-type ATPase N-terminal" evidence="19">
    <location>
        <begin position="351"/>
        <end position="422"/>
    </location>
</feature>
<evidence type="ECO:0000256" key="18">
    <source>
        <dbReference type="SAM" id="Phobius"/>
    </source>
</evidence>
<evidence type="ECO:0000256" key="1">
    <source>
        <dbReference type="ARBA" id="ARBA00003954"/>
    </source>
</evidence>
<dbReference type="RefSeq" id="WP_010562923.1">
    <property type="nucleotide sequence ID" value="NZ_LT629689.1"/>
</dbReference>
<keyword evidence="9 18" id="KW-0812">Transmembrane</keyword>
<feature type="transmembrane region" description="Helical" evidence="18">
    <location>
        <begin position="174"/>
        <end position="192"/>
    </location>
</feature>
<reference evidence="20 22" key="1">
    <citation type="submission" date="2016-10" db="EMBL/GenBank/DDBJ databases">
        <authorList>
            <person name="Varghese N."/>
            <person name="Submissions S."/>
        </authorList>
    </citation>
    <scope>NUCLEOTIDE SEQUENCE [LARGE SCALE GENOMIC DNA]</scope>
    <source>
        <strain evidence="20 22">DSM 17835</strain>
    </source>
</reference>
<dbReference type="GeneID" id="78553041"/>
<evidence type="ECO:0000313" key="20">
    <source>
        <dbReference type="EMBL" id="SDE96545.1"/>
    </source>
</evidence>
<dbReference type="Gene3D" id="2.70.150.10">
    <property type="entry name" value="Calcium-transporting ATPase, cytoplasmic transduction domain A"/>
    <property type="match status" value="1"/>
</dbReference>
<dbReference type="InterPro" id="IPR018303">
    <property type="entry name" value="ATPase_P-typ_P_site"/>
</dbReference>
<dbReference type="AlphaFoldDB" id="A0A5C5QP78"/>
<evidence type="ECO:0000256" key="8">
    <source>
        <dbReference type="ARBA" id="ARBA00022553"/>
    </source>
</evidence>
<organism evidence="21 23">
    <name type="scientific">Pseudomonas extremaustralis</name>
    <dbReference type="NCBI Taxonomy" id="359110"/>
    <lineage>
        <taxon>Bacteria</taxon>
        <taxon>Pseudomonadati</taxon>
        <taxon>Pseudomonadota</taxon>
        <taxon>Gammaproteobacteria</taxon>
        <taxon>Pseudomonadales</taxon>
        <taxon>Pseudomonadaceae</taxon>
        <taxon>Pseudomonas</taxon>
    </lineage>
</organism>
<comment type="function">
    <text evidence="1">Mediates magnesium influx to the cytosol.</text>
</comment>
<dbReference type="SUPFAM" id="SSF81653">
    <property type="entry name" value="Calcium ATPase, transduction domain A"/>
    <property type="match status" value="1"/>
</dbReference>
<keyword evidence="12" id="KW-0460">Magnesium</keyword>
<dbReference type="NCBIfam" id="TIGR01494">
    <property type="entry name" value="ATPase_P-type"/>
    <property type="match status" value="2"/>
</dbReference>
<dbReference type="InterPro" id="IPR023298">
    <property type="entry name" value="ATPase_P-typ_TM_dom_sf"/>
</dbReference>
<evidence type="ECO:0000256" key="9">
    <source>
        <dbReference type="ARBA" id="ARBA00022692"/>
    </source>
</evidence>
<feature type="transmembrane region" description="Helical" evidence="18">
    <location>
        <begin position="614"/>
        <end position="638"/>
    </location>
</feature>
<keyword evidence="6" id="KW-1003">Cell membrane</keyword>
<dbReference type="OrthoDB" id="9814270at2"/>
<feature type="transmembrane region" description="Helical" evidence="18">
    <location>
        <begin position="588"/>
        <end position="608"/>
    </location>
</feature>
<evidence type="ECO:0000256" key="13">
    <source>
        <dbReference type="ARBA" id="ARBA00022967"/>
    </source>
</evidence>
<keyword evidence="10" id="KW-0547">Nucleotide-binding</keyword>
<dbReference type="EMBL" id="VFET01000001">
    <property type="protein sequence ID" value="TWS07402.1"/>
    <property type="molecule type" value="Genomic_DNA"/>
</dbReference>
<dbReference type="InterPro" id="IPR008250">
    <property type="entry name" value="ATPase_P-typ_transduc_dom_A_sf"/>
</dbReference>
<keyword evidence="8" id="KW-0597">Phosphoprotein</keyword>
<dbReference type="GO" id="GO:0016887">
    <property type="term" value="F:ATP hydrolysis activity"/>
    <property type="evidence" value="ECO:0007669"/>
    <property type="project" value="InterPro"/>
</dbReference>
<feature type="transmembrane region" description="Helical" evidence="18">
    <location>
        <begin position="234"/>
        <end position="257"/>
    </location>
</feature>
<accession>A0A5C5QP78</accession>
<keyword evidence="7" id="KW-0997">Cell inner membrane</keyword>
<feature type="transmembrane region" description="Helical" evidence="18">
    <location>
        <begin position="404"/>
        <end position="420"/>
    </location>
</feature>
<protein>
    <recommendedName>
        <fullName evidence="5">Magnesium-transporting ATPase, P-type 1</fullName>
        <ecNumber evidence="4">7.2.2.14</ecNumber>
    </recommendedName>
    <alternativeName>
        <fullName evidence="16">Mg(2+) transport ATPase, P-type 1</fullName>
    </alternativeName>
</protein>
<evidence type="ECO:0000256" key="6">
    <source>
        <dbReference type="ARBA" id="ARBA00022475"/>
    </source>
</evidence>
<dbReference type="GO" id="GO:0005886">
    <property type="term" value="C:plasma membrane"/>
    <property type="evidence" value="ECO:0007669"/>
    <property type="project" value="UniProtKB-SubCell"/>
</dbReference>
<dbReference type="InterPro" id="IPR001757">
    <property type="entry name" value="P_typ_ATPase"/>
</dbReference>
<keyword evidence="15 18" id="KW-0472">Membrane</keyword>
<feature type="transmembrane region" description="Helical" evidence="18">
    <location>
        <begin position="26"/>
        <end position="46"/>
    </location>
</feature>
<dbReference type="Pfam" id="PF00122">
    <property type="entry name" value="E1-E2_ATPase"/>
    <property type="match status" value="1"/>
</dbReference>
<dbReference type="InterPro" id="IPR023299">
    <property type="entry name" value="ATPase_P-typ_cyto_dom_N"/>
</dbReference>
<dbReference type="PROSITE" id="PS00154">
    <property type="entry name" value="ATPASE_E1_E2"/>
    <property type="match status" value="1"/>
</dbReference>
<keyword evidence="22" id="KW-1185">Reference proteome</keyword>
<keyword evidence="14 18" id="KW-1133">Transmembrane helix</keyword>
<dbReference type="SFLD" id="SFLDG00002">
    <property type="entry name" value="C1.7:_P-type_atpase_like"/>
    <property type="match status" value="1"/>
</dbReference>
<feature type="transmembrane region" description="Helical" evidence="18">
    <location>
        <begin position="269"/>
        <end position="289"/>
    </location>
</feature>
<dbReference type="SFLD" id="SFLDF00027">
    <property type="entry name" value="p-type_atpase"/>
    <property type="match status" value="1"/>
</dbReference>
<dbReference type="Pfam" id="PF03706">
    <property type="entry name" value="LPG_synthase_TM"/>
    <property type="match status" value="1"/>
</dbReference>
<dbReference type="SFLD" id="SFLDS00003">
    <property type="entry name" value="Haloacid_Dehalogenase"/>
    <property type="match status" value="1"/>
</dbReference>
<feature type="transmembrane region" description="Helical" evidence="18">
    <location>
        <begin position="1091"/>
        <end position="1111"/>
    </location>
</feature>
<evidence type="ECO:0000313" key="22">
    <source>
        <dbReference type="Proteomes" id="UP000182858"/>
    </source>
</evidence>
<feature type="transmembrane region" description="Helical" evidence="18">
    <location>
        <begin position="1123"/>
        <end position="1142"/>
    </location>
</feature>
<dbReference type="GO" id="GO:0005524">
    <property type="term" value="F:ATP binding"/>
    <property type="evidence" value="ECO:0007669"/>
    <property type="project" value="UniProtKB-KW"/>
</dbReference>
<dbReference type="EC" id="7.2.2.14" evidence="4"/>
<proteinExistence type="inferred from homology"/>
<evidence type="ECO:0000256" key="11">
    <source>
        <dbReference type="ARBA" id="ARBA00022840"/>
    </source>
</evidence>
<name>A0A5C5QP78_9PSED</name>
<comment type="subcellular location">
    <subcellularLocation>
        <location evidence="2">Cell inner membrane</location>
        <topology evidence="2">Multi-pass membrane protein</topology>
    </subcellularLocation>
</comment>
<evidence type="ECO:0000256" key="16">
    <source>
        <dbReference type="ARBA" id="ARBA00029806"/>
    </source>
</evidence>
<evidence type="ECO:0000256" key="15">
    <source>
        <dbReference type="ARBA" id="ARBA00023136"/>
    </source>
</evidence>
<dbReference type="InterPro" id="IPR059000">
    <property type="entry name" value="ATPase_P-type_domA"/>
</dbReference>
<comment type="catalytic activity">
    <reaction evidence="17">
        <text>Mg(2+)(out) + ATP + H2O = Mg(2+)(in) + ADP + phosphate + H(+)</text>
        <dbReference type="Rhea" id="RHEA:10260"/>
        <dbReference type="ChEBI" id="CHEBI:15377"/>
        <dbReference type="ChEBI" id="CHEBI:15378"/>
        <dbReference type="ChEBI" id="CHEBI:18420"/>
        <dbReference type="ChEBI" id="CHEBI:30616"/>
        <dbReference type="ChEBI" id="CHEBI:43474"/>
        <dbReference type="ChEBI" id="CHEBI:456216"/>
        <dbReference type="EC" id="7.2.2.14"/>
    </reaction>
</comment>
<dbReference type="NCBIfam" id="TIGR01524">
    <property type="entry name" value="ATPase-IIIB_Mg"/>
    <property type="match status" value="1"/>
</dbReference>
<dbReference type="PANTHER" id="PTHR42861">
    <property type="entry name" value="CALCIUM-TRANSPORTING ATPASE"/>
    <property type="match status" value="1"/>
</dbReference>
<gene>
    <name evidence="21" type="primary">mgtA</name>
    <name evidence="21" type="ORF">FIV36_01285</name>
    <name evidence="20" type="ORF">SAMN05216591_1545</name>
</gene>
<dbReference type="SUPFAM" id="SSF81665">
    <property type="entry name" value="Calcium ATPase, transmembrane domain M"/>
    <property type="match status" value="1"/>
</dbReference>
<dbReference type="InterPro" id="IPR036412">
    <property type="entry name" value="HAD-like_sf"/>
</dbReference>
<dbReference type="InterPro" id="IPR004014">
    <property type="entry name" value="ATPase_P-typ_cation-transptr_N"/>
</dbReference>
<evidence type="ECO:0000256" key="14">
    <source>
        <dbReference type="ARBA" id="ARBA00022989"/>
    </source>
</evidence>
<dbReference type="Proteomes" id="UP000317951">
    <property type="component" value="Unassembled WGS sequence"/>
</dbReference>
<dbReference type="Pfam" id="PF00690">
    <property type="entry name" value="Cation_ATPase_N"/>
    <property type="match status" value="1"/>
</dbReference>
<dbReference type="Pfam" id="PF08282">
    <property type="entry name" value="Hydrolase_3"/>
    <property type="match status" value="1"/>
</dbReference>
<evidence type="ECO:0000256" key="7">
    <source>
        <dbReference type="ARBA" id="ARBA00022519"/>
    </source>
</evidence>
<dbReference type="PRINTS" id="PR01836">
    <property type="entry name" value="MGATPASE"/>
</dbReference>
<dbReference type="Proteomes" id="UP000182858">
    <property type="component" value="Chromosome I"/>
</dbReference>
<dbReference type="InterPro" id="IPR006068">
    <property type="entry name" value="ATPase_P-typ_cation-transptr_C"/>
</dbReference>
<dbReference type="Gene3D" id="3.40.1110.10">
    <property type="entry name" value="Calcium-transporting ATPase, cytoplasmic domain N"/>
    <property type="match status" value="1"/>
</dbReference>
<sequence length="1196" mass="128567">MSVEPPIPAVLNPPVLEEAQHYNRPALWLTWLLGAAMFATVVGVALQFTDVESFTRLLTEAEPLWLVGALALQALTYMAQGQVFRVVLKAGAQPLSLWEAGKLSVMKLFVDQALPSSGISGAFAVVASFVRLGFAKPLVLASLVLDLSGYFLAYALSVGVALTVVIVQGHATPVVMTACLVFVAASLIMAVVTPRLAGNPHLAVHIPGQRFAIVARSVSLLTGADSRLVRSHGLLWRITLLELAIILLDSATLWVLVRALGVSAPPLGLFAGFMLASVLRSIGIVPGGLGAFEAAAVVTLHWVGVNIAVALSATLLFRGLTFWIPMLPGLWLAHREWQSSARHPARLVNADYWSPPVSQVFSSVHSSPQGLSQAQAGVRMRAAPVPAKARPQGVFRLVLEQMRTPLVLILIVGALVAVAVGDWLDAAIVGCIVLISAVLSAWYENRASHAVEQLRRKIALRATVRRDGKAVEVAASDVVPGDILLLSAGSLIAADGRVLQALDCFIGESLLTGETFPVEKTPGQCAADATLGQRHNCVFMGTSVRSGTAEVLVTRYAQESEIGRIAKTLALRPPETEFERGLRRFGGLLLRVMLVITIVVFGINILLHRPALDTLLFAIALSIGLSPELLPAILSITLSKGAQRMAAKGVIVRHLNAIENLGAMDILCTDKTGTLTRGVVILDGAMDTDGKVDPAILQLAVFNASLQTGMRNAMDDAITVAGKDLAPCPGVTKFDEVPYDFVRKRLSVVLANAPEASRLMVTKGALDNVLEVCTQVRRGEQALALGPQELAAIRQRFADWSEQGFRVLGLATRVLPDQPHYGREEEQGMTFRGFLLFFDPPEPGVKDTLASLARLGVQVKIISGDSHLVARHVGEAVGLPVERIITGAELATMKDGALMHLAPLTTLFAEVDPNQKERIIRALQKTGHVVGYMGDGINDAPALQVADIGISVDNAADVAKQAADFVLLEHDLNVLREGIEEGRHTFANTLKYISIVSSANFGNMISMALASLVLPFLPMLAKQILLNNFLSDIPSMGISSDNVDREWENTPHRWNITEIRNFMVVFGLVSSLFDILTFAALYLMAEKGPEVFRSGWFVESLLTQLLTIFIVRTYRPFYKSRPATLLLLSASTIGLLAVALPYSPLAAWFGLVPLPLPILLTVLAISLVYMAAAEGVKRVFYRRQRSSRASPAPGAA</sequence>
<dbReference type="InterPro" id="IPR044492">
    <property type="entry name" value="P_typ_ATPase_HD_dom"/>
</dbReference>
<evidence type="ECO:0000313" key="21">
    <source>
        <dbReference type="EMBL" id="TWS07402.1"/>
    </source>
</evidence>
<evidence type="ECO:0000313" key="23">
    <source>
        <dbReference type="Proteomes" id="UP000317951"/>
    </source>
</evidence>
<feature type="transmembrane region" description="Helical" evidence="18">
    <location>
        <begin position="426"/>
        <end position="443"/>
    </location>
</feature>
<evidence type="ECO:0000256" key="12">
    <source>
        <dbReference type="ARBA" id="ARBA00022842"/>
    </source>
</evidence>
<evidence type="ECO:0000256" key="5">
    <source>
        <dbReference type="ARBA" id="ARBA00013555"/>
    </source>
</evidence>
<evidence type="ECO:0000256" key="10">
    <source>
        <dbReference type="ARBA" id="ARBA00022741"/>
    </source>
</evidence>
<dbReference type="EMBL" id="LT629689">
    <property type="protein sequence ID" value="SDE96545.1"/>
    <property type="molecule type" value="Genomic_DNA"/>
</dbReference>
<dbReference type="Gene3D" id="1.20.1110.10">
    <property type="entry name" value="Calcium-transporting ATPase, transmembrane domain"/>
    <property type="match status" value="1"/>
</dbReference>
<dbReference type="InterPro" id="IPR023214">
    <property type="entry name" value="HAD_sf"/>
</dbReference>
<keyword evidence="11" id="KW-0067">ATP-binding</keyword>
<dbReference type="InterPro" id="IPR006415">
    <property type="entry name" value="P-type_ATPase_IIIB"/>
</dbReference>
<evidence type="ECO:0000256" key="2">
    <source>
        <dbReference type="ARBA" id="ARBA00004429"/>
    </source>
</evidence>
<dbReference type="SMART" id="SM00831">
    <property type="entry name" value="Cation_ATPase_N"/>
    <property type="match status" value="1"/>
</dbReference>
<dbReference type="GO" id="GO:0015444">
    <property type="term" value="F:P-type magnesium transporter activity"/>
    <property type="evidence" value="ECO:0007669"/>
    <property type="project" value="UniProtKB-EC"/>
</dbReference>
<comment type="similarity">
    <text evidence="3">Belongs to the cation transport ATPase (P-type) (TC 3.A.3) family. Type IIIB subfamily.</text>
</comment>
<evidence type="ECO:0000256" key="3">
    <source>
        <dbReference type="ARBA" id="ARBA00008746"/>
    </source>
</evidence>
<evidence type="ECO:0000259" key="19">
    <source>
        <dbReference type="SMART" id="SM00831"/>
    </source>
</evidence>
<feature type="transmembrane region" description="Helical" evidence="18">
    <location>
        <begin position="108"/>
        <end position="130"/>
    </location>
</feature>
<keyword evidence="13" id="KW-1278">Translocase</keyword>
<evidence type="ECO:0000256" key="4">
    <source>
        <dbReference type="ARBA" id="ARBA00012786"/>
    </source>
</evidence>
<evidence type="ECO:0000256" key="17">
    <source>
        <dbReference type="ARBA" id="ARBA00047295"/>
    </source>
</evidence>
<reference evidence="21 23" key="2">
    <citation type="submission" date="2019-06" db="EMBL/GenBank/DDBJ databases">
        <title>Pseudomonas bimorpha sp. nov. isolated from bovine raw milk and skim milk concentrate.</title>
        <authorList>
            <person name="Hofmann K."/>
            <person name="Huptas C."/>
            <person name="Doll E."/>
            <person name="Scherer S."/>
            <person name="Wenning M."/>
        </authorList>
    </citation>
    <scope>NUCLEOTIDE SEQUENCE [LARGE SCALE GENOMIC DNA]</scope>
    <source>
        <strain evidence="21 23">DSM 17835</strain>
    </source>
</reference>
<feature type="transmembrane region" description="Helical" evidence="18">
    <location>
        <begin position="1062"/>
        <end position="1085"/>
    </location>
</feature>
<feature type="transmembrane region" description="Helical" evidence="18">
    <location>
        <begin position="295"/>
        <end position="317"/>
    </location>
</feature>
<dbReference type="Pfam" id="PF00689">
    <property type="entry name" value="Cation_ATPase_C"/>
    <property type="match status" value="1"/>
</dbReference>
<dbReference type="SUPFAM" id="SSF56784">
    <property type="entry name" value="HAD-like"/>
    <property type="match status" value="1"/>
</dbReference>
<feature type="transmembrane region" description="Helical" evidence="18">
    <location>
        <begin position="1154"/>
        <end position="1176"/>
    </location>
</feature>
<dbReference type="InterPro" id="IPR022791">
    <property type="entry name" value="L-PG_synthase/AglD"/>
</dbReference>